<feature type="coiled-coil region" evidence="4">
    <location>
        <begin position="74"/>
        <end position="101"/>
    </location>
</feature>
<protein>
    <recommendedName>
        <fullName evidence="6">Zinc finger PHD-type domain-containing protein</fullName>
    </recommendedName>
</protein>
<keyword evidence="8" id="KW-1185">Reference proteome</keyword>
<dbReference type="PANTHER" id="PTHR47863:SF5">
    <property type="entry name" value="HOMEODOMAIN-LIKE PROTEIN WITH RING_FYVE_PHD-TYPE ZINC FINGER DOMAIN-CONTAINING PROTEIN-RELATED"/>
    <property type="match status" value="1"/>
</dbReference>
<dbReference type="InterPro" id="IPR013083">
    <property type="entry name" value="Znf_RING/FYVE/PHD"/>
</dbReference>
<dbReference type="SMART" id="SM00249">
    <property type="entry name" value="PHD"/>
    <property type="match status" value="1"/>
</dbReference>
<dbReference type="AlphaFoldDB" id="A0AAP0JDG5"/>
<feature type="compositionally biased region" description="Basic and acidic residues" evidence="5">
    <location>
        <begin position="195"/>
        <end position="209"/>
    </location>
</feature>
<evidence type="ECO:0000256" key="2">
    <source>
        <dbReference type="ARBA" id="ARBA00022771"/>
    </source>
</evidence>
<dbReference type="EMBL" id="JBBNAE010000004">
    <property type="protein sequence ID" value="KAK9130980.1"/>
    <property type="molecule type" value="Genomic_DNA"/>
</dbReference>
<gene>
    <name evidence="7" type="ORF">Sjap_011467</name>
</gene>
<name>A0AAP0JDG5_9MAGN</name>
<dbReference type="SUPFAM" id="SSF57903">
    <property type="entry name" value="FYVE/PHD zinc finger"/>
    <property type="match status" value="1"/>
</dbReference>
<evidence type="ECO:0000256" key="3">
    <source>
        <dbReference type="ARBA" id="ARBA00022833"/>
    </source>
</evidence>
<keyword evidence="4" id="KW-0175">Coiled coil</keyword>
<feature type="region of interest" description="Disordered" evidence="5">
    <location>
        <begin position="153"/>
        <end position="300"/>
    </location>
</feature>
<dbReference type="GO" id="GO:0008270">
    <property type="term" value="F:zinc ion binding"/>
    <property type="evidence" value="ECO:0007669"/>
    <property type="project" value="UniProtKB-KW"/>
</dbReference>
<dbReference type="PANTHER" id="PTHR47863">
    <property type="entry name" value="RING/FYVE/PHD ZINC FINGER SUPERFAMILY PROTEIN"/>
    <property type="match status" value="1"/>
</dbReference>
<keyword evidence="1" id="KW-0479">Metal-binding</keyword>
<dbReference type="InterPro" id="IPR011011">
    <property type="entry name" value="Znf_FYVE_PHD"/>
</dbReference>
<feature type="compositionally biased region" description="Basic residues" evidence="5">
    <location>
        <begin position="287"/>
        <end position="300"/>
    </location>
</feature>
<keyword evidence="3" id="KW-0862">Zinc</keyword>
<dbReference type="InterPro" id="IPR001965">
    <property type="entry name" value="Znf_PHD"/>
</dbReference>
<feature type="compositionally biased region" description="Polar residues" evidence="5">
    <location>
        <begin position="210"/>
        <end position="220"/>
    </location>
</feature>
<dbReference type="Proteomes" id="UP001417504">
    <property type="component" value="Unassembled WGS sequence"/>
</dbReference>
<organism evidence="7 8">
    <name type="scientific">Stephania japonica</name>
    <dbReference type="NCBI Taxonomy" id="461633"/>
    <lineage>
        <taxon>Eukaryota</taxon>
        <taxon>Viridiplantae</taxon>
        <taxon>Streptophyta</taxon>
        <taxon>Embryophyta</taxon>
        <taxon>Tracheophyta</taxon>
        <taxon>Spermatophyta</taxon>
        <taxon>Magnoliopsida</taxon>
        <taxon>Ranunculales</taxon>
        <taxon>Menispermaceae</taxon>
        <taxon>Menispermoideae</taxon>
        <taxon>Cissampelideae</taxon>
        <taxon>Stephania</taxon>
    </lineage>
</organism>
<feature type="domain" description="Zinc finger PHD-type" evidence="6">
    <location>
        <begin position="28"/>
        <end position="73"/>
    </location>
</feature>
<dbReference type="InterPro" id="IPR019786">
    <property type="entry name" value="Zinc_finger_PHD-type_CS"/>
</dbReference>
<evidence type="ECO:0000259" key="6">
    <source>
        <dbReference type="SMART" id="SM00249"/>
    </source>
</evidence>
<evidence type="ECO:0000256" key="4">
    <source>
        <dbReference type="SAM" id="Coils"/>
    </source>
</evidence>
<evidence type="ECO:0000313" key="7">
    <source>
        <dbReference type="EMBL" id="KAK9130980.1"/>
    </source>
</evidence>
<evidence type="ECO:0000313" key="8">
    <source>
        <dbReference type="Proteomes" id="UP001417504"/>
    </source>
</evidence>
<comment type="caution">
    <text evidence="7">The sequence shown here is derived from an EMBL/GenBank/DDBJ whole genome shotgun (WGS) entry which is preliminary data.</text>
</comment>
<evidence type="ECO:0000256" key="5">
    <source>
        <dbReference type="SAM" id="MobiDB-lite"/>
    </source>
</evidence>
<dbReference type="PROSITE" id="PS01359">
    <property type="entry name" value="ZF_PHD_1"/>
    <property type="match status" value="1"/>
</dbReference>
<keyword evidence="2" id="KW-0863">Zinc-finger</keyword>
<reference evidence="7 8" key="1">
    <citation type="submission" date="2024-01" db="EMBL/GenBank/DDBJ databases">
        <title>Genome assemblies of Stephania.</title>
        <authorList>
            <person name="Yang L."/>
        </authorList>
    </citation>
    <scope>NUCLEOTIDE SEQUENCE [LARGE SCALE GENOMIC DNA]</scope>
    <source>
        <strain evidence="7">QJT</strain>
        <tissue evidence="7">Leaf</tissue>
    </source>
</reference>
<accession>A0AAP0JDG5</accession>
<sequence length="300" mass="32605">MSFDGVESLNGLVNWENPQVFEWTEQGLCVKCNEAGEVLICGNGDCPLSVHECCLGYAPCFDDEGKYYCPVCSHKRAVSELDEMEKELASAKEKAHVARDLLRVFINGGCEKQTIQMKEHCKSMEVGAVVDQQEAVDDGGRIEEISRVDTSLVSKGAGAMRTGEISSPKQNSEEDNIPSNSHTNERCGVVSGADNHSKQGDCSRNRSTADQHNITATTSDVLIPNCGTEGAPECSQPIDPQDKSSSEQVLDSIESAEDENLEKTPDSKSVKSNKPPIRSANPAIPNSKRKKLVGTKRRKC</sequence>
<evidence type="ECO:0000256" key="1">
    <source>
        <dbReference type="ARBA" id="ARBA00022723"/>
    </source>
</evidence>
<proteinExistence type="predicted"/>
<dbReference type="Gene3D" id="3.30.40.10">
    <property type="entry name" value="Zinc/RING finger domain, C3HC4 (zinc finger)"/>
    <property type="match status" value="1"/>
</dbReference>